<dbReference type="AlphaFoldDB" id="A0A544UX40"/>
<evidence type="ECO:0000256" key="1">
    <source>
        <dbReference type="SAM" id="SignalP"/>
    </source>
</evidence>
<name>A0A544UX40_LYSSH</name>
<feature type="chain" id="PRO_5022218549" description="NisI/SpaI family lantibiotic immunity lipoprotein" evidence="1">
    <location>
        <begin position="27"/>
        <end position="108"/>
    </location>
</feature>
<sequence length="108" mass="12439">MKYFSYFYCFLLIFLLIGCNSSSSWAFQFVKYNNTHYIMTEEVLENNQLGEKLGEVKYDLNKEQDSKELSSNIYPVGTKIYAINNLDTSKAIAVVNEEGKIIKLVAEN</sequence>
<evidence type="ECO:0008006" key="4">
    <source>
        <dbReference type="Google" id="ProtNLM"/>
    </source>
</evidence>
<dbReference type="PROSITE" id="PS51257">
    <property type="entry name" value="PROKAR_LIPOPROTEIN"/>
    <property type="match status" value="1"/>
</dbReference>
<dbReference type="EMBL" id="SADV01000002">
    <property type="protein sequence ID" value="TQR38415.1"/>
    <property type="molecule type" value="Genomic_DNA"/>
</dbReference>
<comment type="caution">
    <text evidence="2">The sequence shown here is derived from an EMBL/GenBank/DDBJ whole genome shotgun (WGS) entry which is preliminary data.</text>
</comment>
<feature type="signal peptide" evidence="1">
    <location>
        <begin position="1"/>
        <end position="26"/>
    </location>
</feature>
<evidence type="ECO:0000313" key="3">
    <source>
        <dbReference type="Proteomes" id="UP000317944"/>
    </source>
</evidence>
<dbReference type="RefSeq" id="WP_142507563.1">
    <property type="nucleotide sequence ID" value="NZ_SADV01000002.1"/>
</dbReference>
<dbReference type="OrthoDB" id="2357153at2"/>
<protein>
    <recommendedName>
        <fullName evidence="4">NisI/SpaI family lantibiotic immunity lipoprotein</fullName>
    </recommendedName>
</protein>
<dbReference type="Proteomes" id="UP000317944">
    <property type="component" value="Unassembled WGS sequence"/>
</dbReference>
<proteinExistence type="predicted"/>
<keyword evidence="1" id="KW-0732">Signal</keyword>
<organism evidence="2 3">
    <name type="scientific">Lysinibacillus sphaericus</name>
    <name type="common">Bacillus sphaericus</name>
    <dbReference type="NCBI Taxonomy" id="1421"/>
    <lineage>
        <taxon>Bacteria</taxon>
        <taxon>Bacillati</taxon>
        <taxon>Bacillota</taxon>
        <taxon>Bacilli</taxon>
        <taxon>Bacillales</taxon>
        <taxon>Bacillaceae</taxon>
        <taxon>Lysinibacillus</taxon>
    </lineage>
</organism>
<accession>A0A544UX40</accession>
<evidence type="ECO:0000313" key="2">
    <source>
        <dbReference type="EMBL" id="TQR38415.1"/>
    </source>
</evidence>
<reference evidence="2 3" key="1">
    <citation type="submission" date="2018-03" db="EMBL/GenBank/DDBJ databases">
        <title>Aerobic endospore-forming bacteria genome sequencing and assembly.</title>
        <authorList>
            <person name="Cavalcante D.A."/>
            <person name="Driks A."/>
            <person name="Putonti C."/>
            <person name="De-Souza M.T."/>
        </authorList>
    </citation>
    <scope>NUCLEOTIDE SEQUENCE [LARGE SCALE GENOMIC DNA]</scope>
    <source>
        <strain evidence="2 3">SDF0037</strain>
    </source>
</reference>
<gene>
    <name evidence="2" type="ORF">C7Y47_03960</name>
</gene>